<keyword evidence="3" id="KW-1185">Reference proteome</keyword>
<feature type="transmembrane region" description="Helical" evidence="1">
    <location>
        <begin position="216"/>
        <end position="239"/>
    </location>
</feature>
<feature type="transmembrane region" description="Helical" evidence="1">
    <location>
        <begin position="401"/>
        <end position="419"/>
    </location>
</feature>
<dbReference type="EMBL" id="QJJS01000021">
    <property type="protein sequence ID" value="PXW93245.1"/>
    <property type="molecule type" value="Genomic_DNA"/>
</dbReference>
<evidence type="ECO:0000313" key="3">
    <source>
        <dbReference type="Proteomes" id="UP000247811"/>
    </source>
</evidence>
<gene>
    <name evidence="2" type="ORF">C7444_1219</name>
</gene>
<keyword evidence="1" id="KW-0812">Transmembrane</keyword>
<sequence>MWFLLPLAFDFKGTEGGGSVVQALYVLIVLVAYVFYMSENYWRLVSVSPRSMALLVAFFIFSIGSVVVALLNNIPFSNTWRTVLPFLLVWLSLSYFASINMTGNWLVVYSCIIRCGSISVVFSAFYAFFVVGVSIDSARYEILSPALVPFVALLSYGYFVGFGIRFFDKICAVLGVVLAALSVTRSTVLALVGVLIAAIILAAWQKILVKNKFNGIFYTVMFTFFILILASVVGEFSIYERWDSKVFKSNADLGFDVTSISRLAEAENQLSQWLVDYKSIFFGNGVGAIFSYDSSYFDLLVASGAFNVDFLIAIQDYQGGHNFYIFVLFAGGLVFGGALLAGIIFSFIVSLAAVVSSRDSSNIIGGRDFCFEYQLVSAVGFLGFLSFVFISIGGTPLGSRFGAVYLGAIFSFALYSGCFKRLKFNA</sequence>
<dbReference type="Proteomes" id="UP000247811">
    <property type="component" value="Unassembled WGS sequence"/>
</dbReference>
<accession>A0A318GVR3</accession>
<feature type="transmembrane region" description="Helical" evidence="1">
    <location>
        <begin position="83"/>
        <end position="99"/>
    </location>
</feature>
<organism evidence="2 3">
    <name type="scientific">Sphaerotilus hippei</name>
    <dbReference type="NCBI Taxonomy" id="744406"/>
    <lineage>
        <taxon>Bacteria</taxon>
        <taxon>Pseudomonadati</taxon>
        <taxon>Pseudomonadota</taxon>
        <taxon>Betaproteobacteria</taxon>
        <taxon>Burkholderiales</taxon>
        <taxon>Sphaerotilaceae</taxon>
        <taxon>Sphaerotilus</taxon>
    </lineage>
</organism>
<comment type="caution">
    <text evidence="2">The sequence shown here is derived from an EMBL/GenBank/DDBJ whole genome shotgun (WGS) entry which is preliminary data.</text>
</comment>
<protein>
    <recommendedName>
        <fullName evidence="4">O-antigen ligase-like membrane protein</fullName>
    </recommendedName>
</protein>
<feature type="transmembrane region" description="Helical" evidence="1">
    <location>
        <begin position="142"/>
        <end position="164"/>
    </location>
</feature>
<feature type="transmembrane region" description="Helical" evidence="1">
    <location>
        <begin position="20"/>
        <end position="39"/>
    </location>
</feature>
<name>A0A318GVR3_9BURK</name>
<feature type="transmembrane region" description="Helical" evidence="1">
    <location>
        <begin position="323"/>
        <end position="354"/>
    </location>
</feature>
<feature type="transmembrane region" description="Helical" evidence="1">
    <location>
        <begin position="375"/>
        <end position="395"/>
    </location>
</feature>
<evidence type="ECO:0008006" key="4">
    <source>
        <dbReference type="Google" id="ProtNLM"/>
    </source>
</evidence>
<feature type="transmembrane region" description="Helical" evidence="1">
    <location>
        <begin position="51"/>
        <end position="71"/>
    </location>
</feature>
<reference evidence="2 3" key="1">
    <citation type="submission" date="2018-05" db="EMBL/GenBank/DDBJ databases">
        <title>Genomic Encyclopedia of Type Strains, Phase IV (KMG-IV): sequencing the most valuable type-strain genomes for metagenomic binning, comparative biology and taxonomic classification.</title>
        <authorList>
            <person name="Goeker M."/>
        </authorList>
    </citation>
    <scope>NUCLEOTIDE SEQUENCE [LARGE SCALE GENOMIC DNA]</scope>
    <source>
        <strain evidence="2 3">DSM 566</strain>
    </source>
</reference>
<feature type="transmembrane region" description="Helical" evidence="1">
    <location>
        <begin position="106"/>
        <end position="130"/>
    </location>
</feature>
<feature type="transmembrane region" description="Helical" evidence="1">
    <location>
        <begin position="171"/>
        <end position="204"/>
    </location>
</feature>
<keyword evidence="1" id="KW-0472">Membrane</keyword>
<dbReference type="AlphaFoldDB" id="A0A318GVR3"/>
<evidence type="ECO:0000256" key="1">
    <source>
        <dbReference type="SAM" id="Phobius"/>
    </source>
</evidence>
<keyword evidence="1" id="KW-1133">Transmembrane helix</keyword>
<evidence type="ECO:0000313" key="2">
    <source>
        <dbReference type="EMBL" id="PXW93245.1"/>
    </source>
</evidence>
<proteinExistence type="predicted"/>